<sequence length="441" mass="47218">MPDATARRVDTPLGPILAHRDGDLWRARGVPYARADRFQRPSPVAPWRRPFDAATPAPVSPQRVDGLMESVSPGYVDRLGVDEHCQRVSVTWPAGAGDEPLPVIVWIHGGSYLTGGGDLEGFDPALMVREQRVIVVAVTYRLGLLGWLGDDRFAPANLGLLDIIEALRWVRTCIEGFGGDPTRVTAMGQSAGGDAITALMAVPEARGLFRRAIVQSAPLGIGDRRGAMQRAMLKAVHPVDTAMSVDDVLHANAEIYRVSRKHGLKGLMPYGPQWGRYPLPPESGRDAATAASRDVDLLMGHMSDEGVVVGAALPALGKAFQAPVVGGAVRHAVAGSLQAAVYEKGAARFVEAHRRAGGNAVQYLLGWKATGSAIADGHGMDIPVLLGDPDAWVRTEGLRHESPDRIRRVGTAIRQVWGDFARRGRVAPESAAAASEWLRLS</sequence>
<gene>
    <name evidence="2" type="ORF">RN606_03970</name>
</gene>
<name>A0AA96F8V3_9MICO</name>
<keyword evidence="3" id="KW-1185">Reference proteome</keyword>
<organism evidence="2 3">
    <name type="scientific">Demequina capsici</name>
    <dbReference type="NCBI Taxonomy" id="3075620"/>
    <lineage>
        <taxon>Bacteria</taxon>
        <taxon>Bacillati</taxon>
        <taxon>Actinomycetota</taxon>
        <taxon>Actinomycetes</taxon>
        <taxon>Micrococcales</taxon>
        <taxon>Demequinaceae</taxon>
        <taxon>Demequina</taxon>
    </lineage>
</organism>
<dbReference type="InterPro" id="IPR002018">
    <property type="entry name" value="CarbesteraseB"/>
</dbReference>
<dbReference type="Pfam" id="PF00135">
    <property type="entry name" value="COesterase"/>
    <property type="match status" value="1"/>
</dbReference>
<dbReference type="EMBL" id="CP134879">
    <property type="protein sequence ID" value="WNM25313.1"/>
    <property type="molecule type" value="Genomic_DNA"/>
</dbReference>
<feature type="domain" description="Carboxylesterase type B" evidence="1">
    <location>
        <begin position="28"/>
        <end position="309"/>
    </location>
</feature>
<evidence type="ECO:0000259" key="1">
    <source>
        <dbReference type="Pfam" id="PF00135"/>
    </source>
</evidence>
<proteinExistence type="predicted"/>
<dbReference type="AlphaFoldDB" id="A0AA96F8V3"/>
<dbReference type="InterPro" id="IPR050309">
    <property type="entry name" value="Type-B_Carboxylest/Lipase"/>
</dbReference>
<protein>
    <submittedName>
        <fullName evidence="2">Carboxylesterase family protein</fullName>
    </submittedName>
</protein>
<accession>A0AA96F8V3</accession>
<dbReference type="Gene3D" id="3.40.50.1820">
    <property type="entry name" value="alpha/beta hydrolase"/>
    <property type="match status" value="1"/>
</dbReference>
<evidence type="ECO:0000313" key="3">
    <source>
        <dbReference type="Proteomes" id="UP001304125"/>
    </source>
</evidence>
<dbReference type="SUPFAM" id="SSF53474">
    <property type="entry name" value="alpha/beta-Hydrolases"/>
    <property type="match status" value="1"/>
</dbReference>
<evidence type="ECO:0000313" key="2">
    <source>
        <dbReference type="EMBL" id="WNM25313.1"/>
    </source>
</evidence>
<dbReference type="InterPro" id="IPR029058">
    <property type="entry name" value="AB_hydrolase_fold"/>
</dbReference>
<reference evidence="2 3" key="1">
    <citation type="submission" date="2023-09" db="EMBL/GenBank/DDBJ databases">
        <title>Demequina sp. a novel bacteria isolated from Capsicum annuum.</title>
        <authorList>
            <person name="Humaira Z."/>
            <person name="Lee J."/>
            <person name="Cho D."/>
        </authorList>
    </citation>
    <scope>NUCLEOTIDE SEQUENCE [LARGE SCALE GENOMIC DNA]</scope>
    <source>
        <strain evidence="2 3">OYTSA14</strain>
    </source>
</reference>
<dbReference type="RefSeq" id="WP_313500170.1">
    <property type="nucleotide sequence ID" value="NZ_CP134879.1"/>
</dbReference>
<dbReference type="Proteomes" id="UP001304125">
    <property type="component" value="Chromosome"/>
</dbReference>
<dbReference type="PANTHER" id="PTHR11559">
    <property type="entry name" value="CARBOXYLESTERASE"/>
    <property type="match status" value="1"/>
</dbReference>